<gene>
    <name evidence="2" type="ORF">TRAPUB_1507</name>
</gene>
<accession>A0A1M2W7K9</accession>
<dbReference type="EMBL" id="MNAD01000105">
    <property type="protein sequence ID" value="OJT15855.1"/>
    <property type="molecule type" value="Genomic_DNA"/>
</dbReference>
<keyword evidence="1" id="KW-0812">Transmembrane</keyword>
<evidence type="ECO:0000313" key="2">
    <source>
        <dbReference type="EMBL" id="OJT15855.1"/>
    </source>
</evidence>
<proteinExistence type="predicted"/>
<reference evidence="2 3" key="1">
    <citation type="submission" date="2016-10" db="EMBL/GenBank/DDBJ databases">
        <title>Genome sequence of the basidiomycete white-rot fungus Trametes pubescens.</title>
        <authorList>
            <person name="Makela M.R."/>
            <person name="Granchi Z."/>
            <person name="Peng M."/>
            <person name="De Vries R.P."/>
            <person name="Grigoriev I."/>
            <person name="Riley R."/>
            <person name="Hilden K."/>
        </authorList>
    </citation>
    <scope>NUCLEOTIDE SEQUENCE [LARGE SCALE GENOMIC DNA]</scope>
    <source>
        <strain evidence="2 3">FBCC735</strain>
    </source>
</reference>
<dbReference type="AlphaFoldDB" id="A0A1M2W7K9"/>
<sequence>MMEVAPHDAETMMSTKSFLIRPPEEWVTGDEPMTDRQSRYIYVLSTLMGITIPFVVWRLQHTTTQKVTKAEVSNLITKLERGERPTAEYIDSLGRGKDLYWSNCHIEPTQMQLTWIAKLGDETDISPEVVQKGVVGVTRGQATLLIGEMKKHKQRLDAANGGMVMFGRAIEYARTELPILEEEATLATKQEADVKLENAAAFPKFPESVSAAIVKSES</sequence>
<dbReference type="InterPro" id="IPR021425">
    <property type="entry name" value="DUF3072"/>
</dbReference>
<dbReference type="OrthoDB" id="2751476at2759"/>
<keyword evidence="1" id="KW-1133">Transmembrane helix</keyword>
<comment type="caution">
    <text evidence="2">The sequence shown here is derived from an EMBL/GenBank/DDBJ whole genome shotgun (WGS) entry which is preliminary data.</text>
</comment>
<keyword evidence="1" id="KW-0472">Membrane</keyword>
<feature type="transmembrane region" description="Helical" evidence="1">
    <location>
        <begin position="40"/>
        <end position="59"/>
    </location>
</feature>
<evidence type="ECO:0000256" key="1">
    <source>
        <dbReference type="SAM" id="Phobius"/>
    </source>
</evidence>
<protein>
    <submittedName>
        <fullName evidence="2">Uncharacterized protein</fullName>
    </submittedName>
</protein>
<keyword evidence="3" id="KW-1185">Reference proteome</keyword>
<name>A0A1M2W7K9_TRAPU</name>
<organism evidence="2 3">
    <name type="scientific">Trametes pubescens</name>
    <name type="common">White-rot fungus</name>
    <dbReference type="NCBI Taxonomy" id="154538"/>
    <lineage>
        <taxon>Eukaryota</taxon>
        <taxon>Fungi</taxon>
        <taxon>Dikarya</taxon>
        <taxon>Basidiomycota</taxon>
        <taxon>Agaricomycotina</taxon>
        <taxon>Agaricomycetes</taxon>
        <taxon>Polyporales</taxon>
        <taxon>Polyporaceae</taxon>
        <taxon>Trametes</taxon>
    </lineage>
</organism>
<evidence type="ECO:0000313" key="3">
    <source>
        <dbReference type="Proteomes" id="UP000184267"/>
    </source>
</evidence>
<dbReference type="Pfam" id="PF11272">
    <property type="entry name" value="DUF3072"/>
    <property type="match status" value="1"/>
</dbReference>
<dbReference type="Proteomes" id="UP000184267">
    <property type="component" value="Unassembled WGS sequence"/>
</dbReference>